<name>A0ABW9QYP0_9ACTN</name>
<feature type="region of interest" description="Disordered" evidence="2">
    <location>
        <begin position="1"/>
        <end position="37"/>
    </location>
</feature>
<organism evidence="4 5">
    <name type="scientific">Acidiferrimicrobium australe</name>
    <dbReference type="NCBI Taxonomy" id="2664430"/>
    <lineage>
        <taxon>Bacteria</taxon>
        <taxon>Bacillati</taxon>
        <taxon>Actinomycetota</taxon>
        <taxon>Acidimicrobiia</taxon>
        <taxon>Acidimicrobiales</taxon>
        <taxon>Acidimicrobiaceae</taxon>
        <taxon>Acidiferrimicrobium</taxon>
    </lineage>
</organism>
<feature type="domain" description="Response regulatory" evidence="3">
    <location>
        <begin position="41"/>
        <end position="166"/>
    </location>
</feature>
<dbReference type="PANTHER" id="PTHR44520:SF2">
    <property type="entry name" value="RESPONSE REGULATOR RCP1"/>
    <property type="match status" value="1"/>
</dbReference>
<dbReference type="SMART" id="SM00448">
    <property type="entry name" value="REC"/>
    <property type="match status" value="1"/>
</dbReference>
<keyword evidence="5" id="KW-1185">Reference proteome</keyword>
<feature type="compositionally biased region" description="Basic and acidic residues" evidence="2">
    <location>
        <begin position="22"/>
        <end position="32"/>
    </location>
</feature>
<dbReference type="CDD" id="cd17557">
    <property type="entry name" value="REC_Rcp-like"/>
    <property type="match status" value="1"/>
</dbReference>
<dbReference type="Gene3D" id="3.40.50.2300">
    <property type="match status" value="1"/>
</dbReference>
<dbReference type="InterPro" id="IPR001789">
    <property type="entry name" value="Sig_transdc_resp-reg_receiver"/>
</dbReference>
<protein>
    <submittedName>
        <fullName evidence="4">Response regulator</fullName>
    </submittedName>
</protein>
<dbReference type="Proteomes" id="UP000437736">
    <property type="component" value="Unassembled WGS sequence"/>
</dbReference>
<evidence type="ECO:0000259" key="3">
    <source>
        <dbReference type="PROSITE" id="PS50110"/>
    </source>
</evidence>
<accession>A0ABW9QYP0</accession>
<dbReference type="InterPro" id="IPR011006">
    <property type="entry name" value="CheY-like_superfamily"/>
</dbReference>
<keyword evidence="1" id="KW-0597">Phosphoprotein</keyword>
<sequence length="182" mass="20429">MGAASACRPGASTAPRSALRCRQSEEEERRVPADPPRTTSRILLVEDDPGDVLIITEALEQARLDHELFTVSDGDAALDYLYRRPPFEAALRPDLVMLDLNLPRRNGREVLAEVKAHQGLRSIPIVVLTTSEAEEDIVRAYDLHANAYVPKPVDFAEFVRVINQIDDFYLTVARLPPRSDRR</sequence>
<evidence type="ECO:0000313" key="5">
    <source>
        <dbReference type="Proteomes" id="UP000437736"/>
    </source>
</evidence>
<dbReference type="PROSITE" id="PS50110">
    <property type="entry name" value="RESPONSE_REGULATORY"/>
    <property type="match status" value="1"/>
</dbReference>
<proteinExistence type="predicted"/>
<evidence type="ECO:0000256" key="1">
    <source>
        <dbReference type="PROSITE-ProRule" id="PRU00169"/>
    </source>
</evidence>
<dbReference type="SUPFAM" id="SSF52172">
    <property type="entry name" value="CheY-like"/>
    <property type="match status" value="1"/>
</dbReference>
<dbReference type="Pfam" id="PF00072">
    <property type="entry name" value="Response_reg"/>
    <property type="match status" value="1"/>
</dbReference>
<dbReference type="EMBL" id="WJHE01001197">
    <property type="protein sequence ID" value="MST34756.1"/>
    <property type="molecule type" value="Genomic_DNA"/>
</dbReference>
<comment type="caution">
    <text evidence="4">The sequence shown here is derived from an EMBL/GenBank/DDBJ whole genome shotgun (WGS) entry which is preliminary data.</text>
</comment>
<gene>
    <name evidence="4" type="ORF">GHK86_18765</name>
</gene>
<evidence type="ECO:0000313" key="4">
    <source>
        <dbReference type="EMBL" id="MST34756.1"/>
    </source>
</evidence>
<evidence type="ECO:0000256" key="2">
    <source>
        <dbReference type="SAM" id="MobiDB-lite"/>
    </source>
</evidence>
<dbReference type="InterPro" id="IPR052893">
    <property type="entry name" value="TCS_response_regulator"/>
</dbReference>
<feature type="modified residue" description="4-aspartylphosphate" evidence="1">
    <location>
        <position position="99"/>
    </location>
</feature>
<reference evidence="4 5" key="1">
    <citation type="submission" date="2019-11" db="EMBL/GenBank/DDBJ databases">
        <title>Acidiferrimicrobium australis gen. nov., sp. nov., an acidophilic and obligately heterotrophic, member of the Actinobacteria that catalyses dissimilatory oxido- reduction of iron isolated from metal-rich acidic water in Chile.</title>
        <authorList>
            <person name="Gonzalez D."/>
            <person name="Huber K."/>
            <person name="Hedrich S."/>
            <person name="Rojas-Villalobos C."/>
            <person name="Quatrini R."/>
            <person name="Dinamarca M.A."/>
            <person name="Schwarz A."/>
            <person name="Canales C."/>
            <person name="Nancucheo I."/>
        </authorList>
    </citation>
    <scope>NUCLEOTIDE SEQUENCE [LARGE SCALE GENOMIC DNA]</scope>
    <source>
        <strain evidence="4 5">USS-CCA1</strain>
    </source>
</reference>
<dbReference type="PANTHER" id="PTHR44520">
    <property type="entry name" value="RESPONSE REGULATOR RCP1-RELATED"/>
    <property type="match status" value="1"/>
</dbReference>